<dbReference type="Pfam" id="PF13769">
    <property type="entry name" value="Virulence_fact"/>
    <property type="match status" value="1"/>
</dbReference>
<dbReference type="Proteomes" id="UP000607796">
    <property type="component" value="Unassembled WGS sequence"/>
</dbReference>
<organism evidence="2 3">
    <name type="scientific">Salipiger mangrovisoli</name>
    <dbReference type="NCBI Taxonomy" id="2865933"/>
    <lineage>
        <taxon>Bacteria</taxon>
        <taxon>Pseudomonadati</taxon>
        <taxon>Pseudomonadota</taxon>
        <taxon>Alphaproteobacteria</taxon>
        <taxon>Rhodobacterales</taxon>
        <taxon>Roseobacteraceae</taxon>
        <taxon>Salipiger</taxon>
    </lineage>
</organism>
<dbReference type="EMBL" id="JADFFK010000001">
    <property type="protein sequence ID" value="MBE9635654.1"/>
    <property type="molecule type" value="Genomic_DNA"/>
</dbReference>
<feature type="domain" description="Virulence factor" evidence="1">
    <location>
        <begin position="8"/>
        <end position="96"/>
    </location>
</feature>
<protein>
    <submittedName>
        <fullName evidence="2">Virulence factor</fullName>
    </submittedName>
</protein>
<evidence type="ECO:0000313" key="3">
    <source>
        <dbReference type="Proteomes" id="UP000607796"/>
    </source>
</evidence>
<proteinExistence type="predicted"/>
<evidence type="ECO:0000259" key="1">
    <source>
        <dbReference type="Pfam" id="PF13769"/>
    </source>
</evidence>
<keyword evidence="3" id="KW-1185">Reference proteome</keyword>
<dbReference type="RefSeq" id="WP_194132966.1">
    <property type="nucleotide sequence ID" value="NZ_JADFFK010000001.1"/>
</dbReference>
<sequence length="104" mass="10899">MTQTTILYWRDIPAQVIVGSGRHAAKCVLPQRFAAAIDRAAMRSGAHATEAYLSAWRRAPAPAQPGPAQTGTAQEIAAALAARLDADYGPERLAALADRGGSES</sequence>
<dbReference type="InterPro" id="IPR025989">
    <property type="entry name" value="Virulence_F_dom"/>
</dbReference>
<evidence type="ECO:0000313" key="2">
    <source>
        <dbReference type="EMBL" id="MBE9635654.1"/>
    </source>
</evidence>
<reference evidence="2 3" key="1">
    <citation type="journal article" date="2021" name="Int. J. Syst. Evol. Microbiol.">
        <title>Salipiger mangrovisoli sp. nov., isolated from mangrove soil and the proposal for the reclassification of Paraphaeobacter pallidus as Salipiger pallidus comb. nov.</title>
        <authorList>
            <person name="Du J."/>
            <person name="Liu Y."/>
            <person name="Pei T."/>
            <person name="Deng M.R."/>
            <person name="Zhu H."/>
        </authorList>
    </citation>
    <scope>NUCLEOTIDE SEQUENCE [LARGE SCALE GENOMIC DNA]</scope>
    <source>
        <strain evidence="2 3">6D45A</strain>
    </source>
</reference>
<comment type="caution">
    <text evidence="2">The sequence shown here is derived from an EMBL/GenBank/DDBJ whole genome shotgun (WGS) entry which is preliminary data.</text>
</comment>
<gene>
    <name evidence="2" type="ORF">IQ782_02250</name>
</gene>
<name>A0ABR9WWI8_9RHOB</name>
<accession>A0ABR9WWI8</accession>